<keyword evidence="2" id="KW-1185">Reference proteome</keyword>
<dbReference type="Proteomes" id="UP000838756">
    <property type="component" value="Unassembled WGS sequence"/>
</dbReference>
<comment type="caution">
    <text evidence="1">The sequence shown here is derived from an EMBL/GenBank/DDBJ whole genome shotgun (WGS) entry which is preliminary data.</text>
</comment>
<evidence type="ECO:0000313" key="1">
    <source>
        <dbReference type="EMBL" id="CAH2218514.1"/>
    </source>
</evidence>
<name>A0A8S4QYI5_9NEOP</name>
<gene>
    <name evidence="1" type="primary">jg18374</name>
    <name evidence="1" type="ORF">PAEG_LOCUS6347</name>
</gene>
<organism evidence="1 2">
    <name type="scientific">Pararge aegeria aegeria</name>
    <dbReference type="NCBI Taxonomy" id="348720"/>
    <lineage>
        <taxon>Eukaryota</taxon>
        <taxon>Metazoa</taxon>
        <taxon>Ecdysozoa</taxon>
        <taxon>Arthropoda</taxon>
        <taxon>Hexapoda</taxon>
        <taxon>Insecta</taxon>
        <taxon>Pterygota</taxon>
        <taxon>Neoptera</taxon>
        <taxon>Endopterygota</taxon>
        <taxon>Lepidoptera</taxon>
        <taxon>Glossata</taxon>
        <taxon>Ditrysia</taxon>
        <taxon>Papilionoidea</taxon>
        <taxon>Nymphalidae</taxon>
        <taxon>Satyrinae</taxon>
        <taxon>Satyrini</taxon>
        <taxon>Parargina</taxon>
        <taxon>Pararge</taxon>
    </lineage>
</organism>
<accession>A0A8S4QYI5</accession>
<dbReference type="AlphaFoldDB" id="A0A8S4QYI5"/>
<sequence length="45" mass="4880">MIICLSGFVIAGPSPAIPMSSRNDISVPLCAYAPHQQQLLQHFAR</sequence>
<protein>
    <submittedName>
        <fullName evidence="1">Jg18374 protein</fullName>
    </submittedName>
</protein>
<feature type="non-terminal residue" evidence="1">
    <location>
        <position position="1"/>
    </location>
</feature>
<dbReference type="OrthoDB" id="3183924at2759"/>
<reference evidence="1" key="1">
    <citation type="submission" date="2022-03" db="EMBL/GenBank/DDBJ databases">
        <authorList>
            <person name="Lindestad O."/>
        </authorList>
    </citation>
    <scope>NUCLEOTIDE SEQUENCE</scope>
</reference>
<evidence type="ECO:0000313" key="2">
    <source>
        <dbReference type="Proteomes" id="UP000838756"/>
    </source>
</evidence>
<dbReference type="EMBL" id="CAKXAJ010019764">
    <property type="protein sequence ID" value="CAH2218514.1"/>
    <property type="molecule type" value="Genomic_DNA"/>
</dbReference>
<proteinExistence type="predicted"/>